<dbReference type="EMBL" id="JADNRY010000005">
    <property type="protein sequence ID" value="KAF9076765.1"/>
    <property type="molecule type" value="Genomic_DNA"/>
</dbReference>
<evidence type="ECO:0000259" key="2">
    <source>
        <dbReference type="SMART" id="SM00670"/>
    </source>
</evidence>
<dbReference type="GO" id="GO:0005634">
    <property type="term" value="C:nucleus"/>
    <property type="evidence" value="ECO:0007669"/>
    <property type="project" value="TreeGrafter"/>
</dbReference>
<keyword evidence="4" id="KW-1185">Reference proteome</keyword>
<dbReference type="AlphaFoldDB" id="A0A9P5QAG0"/>
<dbReference type="GO" id="GO:0004540">
    <property type="term" value="F:RNA nuclease activity"/>
    <property type="evidence" value="ECO:0007669"/>
    <property type="project" value="UniProtKB-ARBA"/>
</dbReference>
<dbReference type="OrthoDB" id="2017974at2759"/>
<sequence length="407" mass="45900">MSVPSSLQQHGPSSYTHRNHCYSTNALSRTSTRNLQTPLEQFSTFANEDVEMLAPAESSFFVVPDTNILIHHLDALVTFTEDIERLDLRLIIVIPSAVISELDWQKKNSWFSRKASVWLWDKIKAQHKKVLKGQSRNDCLRTTCESNDEKIIDCALFFAEKQPTVLCSADRNLCINAVAQAEGNTDAKLGIMNPDDHLHWSSSVLGLYIFGPVIAANFTGWRPAYTEVSRVIARIDDGMEVDTEEDQLYQSDACTLLHFQIIDVFVGLLRELVASDQRDHQRQANEGASASMHAPSTSTSVHALKRNVQASDMNVHEILDYLEYAPSGRANLQGNPSLSSFLSKPYQAHTGWRRGNDWSKKDWLVSLQKLQKIGKAWGDKGEETVNTLHFHLLPRLQHVFSDDKIVI</sequence>
<dbReference type="CDD" id="cd18727">
    <property type="entry name" value="PIN_Swt1-like"/>
    <property type="match status" value="1"/>
</dbReference>
<dbReference type="PANTHER" id="PTHR16161:SF0">
    <property type="entry name" value="TRANSCRIPTIONAL PROTEIN SWT1"/>
    <property type="match status" value="1"/>
</dbReference>
<protein>
    <submittedName>
        <fullName evidence="3">PIN domain-containing protein</fullName>
    </submittedName>
</protein>
<dbReference type="InterPro" id="IPR029060">
    <property type="entry name" value="PIN-like_dom_sf"/>
</dbReference>
<dbReference type="PANTHER" id="PTHR16161">
    <property type="entry name" value="TRANSCRIPTIONAL PROTEIN SWT1"/>
    <property type="match status" value="1"/>
</dbReference>
<proteinExistence type="predicted"/>
<evidence type="ECO:0000313" key="3">
    <source>
        <dbReference type="EMBL" id="KAF9076765.1"/>
    </source>
</evidence>
<name>A0A9P5QAG0_9AGAR</name>
<reference evidence="3" key="1">
    <citation type="submission" date="2020-11" db="EMBL/GenBank/DDBJ databases">
        <authorList>
            <consortium name="DOE Joint Genome Institute"/>
            <person name="Ahrendt S."/>
            <person name="Riley R."/>
            <person name="Andreopoulos W."/>
            <person name="Labutti K."/>
            <person name="Pangilinan J."/>
            <person name="Ruiz-Duenas F.J."/>
            <person name="Barrasa J.M."/>
            <person name="Sanchez-Garcia M."/>
            <person name="Camarero S."/>
            <person name="Miyauchi S."/>
            <person name="Serrano A."/>
            <person name="Linde D."/>
            <person name="Babiker R."/>
            <person name="Drula E."/>
            <person name="Ayuso-Fernandez I."/>
            <person name="Pacheco R."/>
            <person name="Padilla G."/>
            <person name="Ferreira P."/>
            <person name="Barriuso J."/>
            <person name="Kellner H."/>
            <person name="Castanera R."/>
            <person name="Alfaro M."/>
            <person name="Ramirez L."/>
            <person name="Pisabarro A.G."/>
            <person name="Kuo A."/>
            <person name="Tritt A."/>
            <person name="Lipzen A."/>
            <person name="He G."/>
            <person name="Yan M."/>
            <person name="Ng V."/>
            <person name="Cullen D."/>
            <person name="Martin F."/>
            <person name="Rosso M.-N."/>
            <person name="Henrissat B."/>
            <person name="Hibbett D."/>
            <person name="Martinez A.T."/>
            <person name="Grigoriev I.V."/>
        </authorList>
    </citation>
    <scope>NUCLEOTIDE SEQUENCE</scope>
    <source>
        <strain evidence="3">AH 40177</strain>
    </source>
</reference>
<dbReference type="InterPro" id="IPR052626">
    <property type="entry name" value="SWT1_Regulator"/>
</dbReference>
<organism evidence="3 4">
    <name type="scientific">Rhodocollybia butyracea</name>
    <dbReference type="NCBI Taxonomy" id="206335"/>
    <lineage>
        <taxon>Eukaryota</taxon>
        <taxon>Fungi</taxon>
        <taxon>Dikarya</taxon>
        <taxon>Basidiomycota</taxon>
        <taxon>Agaricomycotina</taxon>
        <taxon>Agaricomycetes</taxon>
        <taxon>Agaricomycetidae</taxon>
        <taxon>Agaricales</taxon>
        <taxon>Marasmiineae</taxon>
        <taxon>Omphalotaceae</taxon>
        <taxon>Rhodocollybia</taxon>
    </lineage>
</organism>
<dbReference type="Proteomes" id="UP000772434">
    <property type="component" value="Unassembled WGS sequence"/>
</dbReference>
<comment type="caution">
    <text evidence="3">The sequence shown here is derived from an EMBL/GenBank/DDBJ whole genome shotgun (WGS) entry which is preliminary data.</text>
</comment>
<feature type="region of interest" description="Disordered" evidence="1">
    <location>
        <begin position="1"/>
        <end position="20"/>
    </location>
</feature>
<dbReference type="SMART" id="SM00670">
    <property type="entry name" value="PINc"/>
    <property type="match status" value="1"/>
</dbReference>
<dbReference type="SUPFAM" id="SSF88723">
    <property type="entry name" value="PIN domain-like"/>
    <property type="match status" value="1"/>
</dbReference>
<feature type="domain" description="PIN" evidence="2">
    <location>
        <begin position="60"/>
        <end position="175"/>
    </location>
</feature>
<dbReference type="Pfam" id="PF13638">
    <property type="entry name" value="PIN_4"/>
    <property type="match status" value="1"/>
</dbReference>
<accession>A0A9P5QAG0</accession>
<evidence type="ECO:0000313" key="4">
    <source>
        <dbReference type="Proteomes" id="UP000772434"/>
    </source>
</evidence>
<evidence type="ECO:0000256" key="1">
    <source>
        <dbReference type="SAM" id="MobiDB-lite"/>
    </source>
</evidence>
<dbReference type="Gene3D" id="3.40.50.1010">
    <property type="entry name" value="5'-nuclease"/>
    <property type="match status" value="1"/>
</dbReference>
<dbReference type="InterPro" id="IPR002716">
    <property type="entry name" value="PIN_dom"/>
</dbReference>
<gene>
    <name evidence="3" type="ORF">BDP27DRAFT_1442150</name>
</gene>